<evidence type="ECO:0000256" key="1">
    <source>
        <dbReference type="SAM" id="MobiDB-lite"/>
    </source>
</evidence>
<organism evidence="2 3">
    <name type="scientific">Eumeta variegata</name>
    <name type="common">Bagworm moth</name>
    <name type="synonym">Eumeta japonica</name>
    <dbReference type="NCBI Taxonomy" id="151549"/>
    <lineage>
        <taxon>Eukaryota</taxon>
        <taxon>Metazoa</taxon>
        <taxon>Ecdysozoa</taxon>
        <taxon>Arthropoda</taxon>
        <taxon>Hexapoda</taxon>
        <taxon>Insecta</taxon>
        <taxon>Pterygota</taxon>
        <taxon>Neoptera</taxon>
        <taxon>Endopterygota</taxon>
        <taxon>Lepidoptera</taxon>
        <taxon>Glossata</taxon>
        <taxon>Ditrysia</taxon>
        <taxon>Tineoidea</taxon>
        <taxon>Psychidae</taxon>
        <taxon>Oiketicinae</taxon>
        <taxon>Eumeta</taxon>
    </lineage>
</organism>
<sequence length="127" mass="14345">MEKEEEEAGSRQDQRRNPKAAAVDYVELKPLTRYPYDFKVTSGLLHDGPVFVHVDTRHWKFVEKFYLSRTGFLRIEIGPQTFSSGRSPPAPPLPLYPPPSSPAALPPVVAAIVLYYLNADNRTLLHV</sequence>
<accession>A0A4C1Z506</accession>
<evidence type="ECO:0000313" key="2">
    <source>
        <dbReference type="EMBL" id="GBP82730.1"/>
    </source>
</evidence>
<keyword evidence="3" id="KW-1185">Reference proteome</keyword>
<reference evidence="2 3" key="1">
    <citation type="journal article" date="2019" name="Commun. Biol.">
        <title>The bagworm genome reveals a unique fibroin gene that provides high tensile strength.</title>
        <authorList>
            <person name="Kono N."/>
            <person name="Nakamura H."/>
            <person name="Ohtoshi R."/>
            <person name="Tomita M."/>
            <person name="Numata K."/>
            <person name="Arakawa K."/>
        </authorList>
    </citation>
    <scope>NUCLEOTIDE SEQUENCE [LARGE SCALE GENOMIC DNA]</scope>
</reference>
<feature type="compositionally biased region" description="Basic and acidic residues" evidence="1">
    <location>
        <begin position="1"/>
        <end position="16"/>
    </location>
</feature>
<protein>
    <submittedName>
        <fullName evidence="2">Uncharacterized protein</fullName>
    </submittedName>
</protein>
<dbReference type="Proteomes" id="UP000299102">
    <property type="component" value="Unassembled WGS sequence"/>
</dbReference>
<feature type="region of interest" description="Disordered" evidence="1">
    <location>
        <begin position="1"/>
        <end position="21"/>
    </location>
</feature>
<evidence type="ECO:0000313" key="3">
    <source>
        <dbReference type="Proteomes" id="UP000299102"/>
    </source>
</evidence>
<name>A0A4C1Z506_EUMVA</name>
<dbReference type="EMBL" id="BGZK01001583">
    <property type="protein sequence ID" value="GBP82730.1"/>
    <property type="molecule type" value="Genomic_DNA"/>
</dbReference>
<gene>
    <name evidence="2" type="ORF">EVAR_89156_1</name>
</gene>
<comment type="caution">
    <text evidence="2">The sequence shown here is derived from an EMBL/GenBank/DDBJ whole genome shotgun (WGS) entry which is preliminary data.</text>
</comment>
<dbReference type="AlphaFoldDB" id="A0A4C1Z506"/>
<proteinExistence type="predicted"/>